<dbReference type="InterPro" id="IPR016786">
    <property type="entry name" value="YdeI_bac"/>
</dbReference>
<dbReference type="Proteomes" id="UP000636110">
    <property type="component" value="Unassembled WGS sequence"/>
</dbReference>
<gene>
    <name evidence="2" type="ORF">GM920_18420</name>
</gene>
<proteinExistence type="predicted"/>
<feature type="domain" description="YdhG-like" evidence="1">
    <location>
        <begin position="20"/>
        <end position="117"/>
    </location>
</feature>
<dbReference type="PIRSF" id="PIRSF021308">
    <property type="entry name" value="UCP021308"/>
    <property type="match status" value="1"/>
</dbReference>
<evidence type="ECO:0000259" key="1">
    <source>
        <dbReference type="Pfam" id="PF08818"/>
    </source>
</evidence>
<dbReference type="RefSeq" id="WP_182960196.1">
    <property type="nucleotide sequence ID" value="NZ_WNXC01000007.1"/>
</dbReference>
<organism evidence="2 3">
    <name type="scientific">Pedobacter gandavensis</name>
    <dbReference type="NCBI Taxonomy" id="2679963"/>
    <lineage>
        <taxon>Bacteria</taxon>
        <taxon>Pseudomonadati</taxon>
        <taxon>Bacteroidota</taxon>
        <taxon>Sphingobacteriia</taxon>
        <taxon>Sphingobacteriales</taxon>
        <taxon>Sphingobacteriaceae</taxon>
        <taxon>Pedobacter</taxon>
    </lineage>
</organism>
<dbReference type="Pfam" id="PF13376">
    <property type="entry name" value="OmdA"/>
    <property type="match status" value="1"/>
</dbReference>
<protein>
    <recommendedName>
        <fullName evidence="1">YdhG-like domain-containing protein</fullName>
    </recommendedName>
</protein>
<dbReference type="Pfam" id="PF08818">
    <property type="entry name" value="DUF1801"/>
    <property type="match status" value="1"/>
</dbReference>
<dbReference type="Gene3D" id="3.90.1150.200">
    <property type="match status" value="1"/>
</dbReference>
<accession>A0ABR6F013</accession>
<evidence type="ECO:0000313" key="3">
    <source>
        <dbReference type="Proteomes" id="UP000636110"/>
    </source>
</evidence>
<evidence type="ECO:0000313" key="2">
    <source>
        <dbReference type="EMBL" id="MBB2150878.1"/>
    </source>
</evidence>
<keyword evidence="3" id="KW-1185">Reference proteome</keyword>
<reference evidence="2 3" key="1">
    <citation type="submission" date="2019-11" db="EMBL/GenBank/DDBJ databases">
        <title>Description of Pedobacter sp. LMG 31462T.</title>
        <authorList>
            <person name="Carlier A."/>
            <person name="Qi S."/>
            <person name="Vandamme P."/>
        </authorList>
    </citation>
    <scope>NUCLEOTIDE SEQUENCE [LARGE SCALE GENOMIC DNA]</scope>
    <source>
        <strain evidence="2 3">LMG 31462</strain>
    </source>
</reference>
<comment type="caution">
    <text evidence="2">The sequence shown here is derived from an EMBL/GenBank/DDBJ whole genome shotgun (WGS) entry which is preliminary data.</text>
</comment>
<name>A0ABR6F013_9SPHI</name>
<dbReference type="SUPFAM" id="SSF159888">
    <property type="entry name" value="YdhG-like"/>
    <property type="match status" value="1"/>
</dbReference>
<dbReference type="EMBL" id="WNXC01000007">
    <property type="protein sequence ID" value="MBB2150878.1"/>
    <property type="molecule type" value="Genomic_DNA"/>
</dbReference>
<dbReference type="InterPro" id="IPR014922">
    <property type="entry name" value="YdhG-like"/>
</dbReference>
<sequence>MTTDQRNPKVDFYFTEARNWQQELEQLRGIALDSGLHEELKWGVPCYSLHGKNIVLIHDFKEYCAFLFFKGALLSDANGILIQQTENVQAARQVRFRNVMEILEQKAILKAYIYEAIEVEKAGLKVDLKKTTAFPIAAEFEHKLKEIPALKIAFEALTPGRQRAYLLHFAAPKQSKTRESRVEKCIPQILNGKGLKDEILKTIK</sequence>